<gene>
    <name evidence="2" type="ORF">SCTVLC_1141</name>
</gene>
<sequence length="67" mass="7407">MNNLKELRNKAGLSQASLAEAMGVSQGAIAHYEKGFRGMKVDSINKLLLVLSEHGIRCTFEDIFPQE</sequence>
<feature type="domain" description="HTH cro/C1-type" evidence="1">
    <location>
        <begin position="4"/>
        <end position="35"/>
    </location>
</feature>
<reference evidence="2" key="2">
    <citation type="journal article" date="2014" name="Genome Biol. Evol.">
        <title>Settling down: the genome of Serratia symbiotica from the aphid Cinara tujafilina zooms in on the process of accommodation to a cooperative intracellular life.</title>
        <authorList>
            <person name="Manzano-Marin A."/>
            <person name="Latorre A."/>
        </authorList>
    </citation>
    <scope>NUCLEOTIDE SEQUENCE</scope>
    <source>
        <strain evidence="2">SCt-VLC</strain>
    </source>
</reference>
<evidence type="ECO:0000313" key="2">
    <source>
        <dbReference type="EMBL" id="CDG47860.1"/>
    </source>
</evidence>
<dbReference type="PROSITE" id="PS50943">
    <property type="entry name" value="HTH_CROC1"/>
    <property type="match status" value="1"/>
</dbReference>
<dbReference type="Gene3D" id="1.10.260.40">
    <property type="entry name" value="lambda repressor-like DNA-binding domains"/>
    <property type="match status" value="1"/>
</dbReference>
<dbReference type="GO" id="GO:0003677">
    <property type="term" value="F:DNA binding"/>
    <property type="evidence" value="ECO:0007669"/>
    <property type="project" value="InterPro"/>
</dbReference>
<dbReference type="SUPFAM" id="SSF47413">
    <property type="entry name" value="lambda repressor-like DNA-binding domains"/>
    <property type="match status" value="1"/>
</dbReference>
<dbReference type="RefSeq" id="WP_061770293.1">
    <property type="nucleotide sequence ID" value="NZ_FR904233.1"/>
</dbReference>
<accession>A0A068RBL2</accession>
<dbReference type="Pfam" id="PF01381">
    <property type="entry name" value="HTH_3"/>
    <property type="match status" value="1"/>
</dbReference>
<dbReference type="OrthoDB" id="6877645at2"/>
<dbReference type="AlphaFoldDB" id="A0A068RBL2"/>
<proteinExistence type="predicted"/>
<evidence type="ECO:0000259" key="1">
    <source>
        <dbReference type="PROSITE" id="PS50943"/>
    </source>
</evidence>
<protein>
    <submittedName>
        <fullName evidence="2">Putative Helix-turn-helix domain-containing protein</fullName>
    </submittedName>
</protein>
<dbReference type="SMART" id="SM00530">
    <property type="entry name" value="HTH_XRE"/>
    <property type="match status" value="1"/>
</dbReference>
<dbReference type="InterPro" id="IPR001387">
    <property type="entry name" value="Cro/C1-type_HTH"/>
</dbReference>
<dbReference type="CDD" id="cd00093">
    <property type="entry name" value="HTH_XRE"/>
    <property type="match status" value="1"/>
</dbReference>
<organism evidence="2">
    <name type="scientific">Serratia symbiotica SCt-VLC</name>
    <dbReference type="NCBI Taxonomy" id="1347341"/>
    <lineage>
        <taxon>Bacteria</taxon>
        <taxon>Pseudomonadati</taxon>
        <taxon>Pseudomonadota</taxon>
        <taxon>Gammaproteobacteria</taxon>
        <taxon>Enterobacterales</taxon>
        <taxon>Yersiniaceae</taxon>
        <taxon>Serratia</taxon>
        <taxon>Serratia symbiotica</taxon>
    </lineage>
</organism>
<dbReference type="EMBL" id="FR904233">
    <property type="protein sequence ID" value="CDG47860.1"/>
    <property type="molecule type" value="Genomic_DNA"/>
</dbReference>
<reference evidence="2" key="1">
    <citation type="submission" date="2013-06" db="EMBL/GenBank/DDBJ databases">
        <authorList>
            <person name="Mazano-Marin A."/>
        </authorList>
    </citation>
    <scope>NUCLEOTIDE SEQUENCE</scope>
    <source>
        <strain evidence="2">SCt-VLC</strain>
    </source>
</reference>
<dbReference type="InterPro" id="IPR010982">
    <property type="entry name" value="Lambda_DNA-bd_dom_sf"/>
</dbReference>
<name>A0A068RBL2_9GAMM</name>